<dbReference type="SUPFAM" id="SSF47413">
    <property type="entry name" value="lambda repressor-like DNA-binding domains"/>
    <property type="match status" value="1"/>
</dbReference>
<proteinExistence type="predicted"/>
<dbReference type="Proteomes" id="UP001469365">
    <property type="component" value="Unassembled WGS sequence"/>
</dbReference>
<dbReference type="PROSITE" id="PS50943">
    <property type="entry name" value="HTH_CROC1"/>
    <property type="match status" value="1"/>
</dbReference>
<dbReference type="InterPro" id="IPR010982">
    <property type="entry name" value="Lambda_DNA-bd_dom_sf"/>
</dbReference>
<comment type="caution">
    <text evidence="5">The sequence shown here is derived from an EMBL/GenBank/DDBJ whole genome shotgun (WGS) entry which is preliminary data.</text>
</comment>
<keyword evidence="2" id="KW-0238">DNA-binding</keyword>
<evidence type="ECO:0000256" key="3">
    <source>
        <dbReference type="ARBA" id="ARBA00023163"/>
    </source>
</evidence>
<reference evidence="5 6" key="1">
    <citation type="submission" date="2024-04" db="EMBL/GenBank/DDBJ databases">
        <title>draft genome sequnece of Paenibacillus filicis.</title>
        <authorList>
            <person name="Kim D.-U."/>
        </authorList>
    </citation>
    <scope>NUCLEOTIDE SEQUENCE [LARGE SCALE GENOMIC DNA]</scope>
    <source>
        <strain evidence="5 6">KACC14197</strain>
    </source>
</reference>
<dbReference type="CDD" id="cd00093">
    <property type="entry name" value="HTH_XRE"/>
    <property type="match status" value="1"/>
</dbReference>
<sequence>MDIRFNFGQRVKELRARSGMSQELLAHKAGLDRTYVSGIERGERNISIINIEKIARALQVSVGCMFTGEPFSASNSFRS</sequence>
<keyword evidence="1" id="KW-0805">Transcription regulation</keyword>
<dbReference type="InterPro" id="IPR001387">
    <property type="entry name" value="Cro/C1-type_HTH"/>
</dbReference>
<accession>A0ABU9DIJ0</accession>
<feature type="domain" description="HTH cro/C1-type" evidence="4">
    <location>
        <begin position="11"/>
        <end position="65"/>
    </location>
</feature>
<evidence type="ECO:0000256" key="1">
    <source>
        <dbReference type="ARBA" id="ARBA00023015"/>
    </source>
</evidence>
<dbReference type="SMART" id="SM00530">
    <property type="entry name" value="HTH_XRE"/>
    <property type="match status" value="1"/>
</dbReference>
<dbReference type="Gene3D" id="1.10.260.40">
    <property type="entry name" value="lambda repressor-like DNA-binding domains"/>
    <property type="match status" value="1"/>
</dbReference>
<evidence type="ECO:0000256" key="2">
    <source>
        <dbReference type="ARBA" id="ARBA00023125"/>
    </source>
</evidence>
<gene>
    <name evidence="5" type="ORF">WMW72_09095</name>
</gene>
<dbReference type="EMBL" id="JBBPCC010000004">
    <property type="protein sequence ID" value="MEK8128056.1"/>
    <property type="molecule type" value="Genomic_DNA"/>
</dbReference>
<dbReference type="PANTHER" id="PTHR46797">
    <property type="entry name" value="HTH-TYPE TRANSCRIPTIONAL REGULATOR"/>
    <property type="match status" value="1"/>
</dbReference>
<keyword evidence="3" id="KW-0804">Transcription</keyword>
<keyword evidence="6" id="KW-1185">Reference proteome</keyword>
<evidence type="ECO:0000313" key="6">
    <source>
        <dbReference type="Proteomes" id="UP001469365"/>
    </source>
</evidence>
<evidence type="ECO:0000313" key="5">
    <source>
        <dbReference type="EMBL" id="MEK8128056.1"/>
    </source>
</evidence>
<dbReference type="RefSeq" id="WP_341415115.1">
    <property type="nucleotide sequence ID" value="NZ_JBBPCC010000004.1"/>
</dbReference>
<dbReference type="InterPro" id="IPR050807">
    <property type="entry name" value="TransReg_Diox_bact_type"/>
</dbReference>
<name>A0ABU9DIJ0_9BACL</name>
<dbReference type="PANTHER" id="PTHR46797:SF23">
    <property type="entry name" value="HTH-TYPE TRANSCRIPTIONAL REGULATOR SUTR"/>
    <property type="match status" value="1"/>
</dbReference>
<protein>
    <submittedName>
        <fullName evidence="5">Helix-turn-helix transcriptional regulator</fullName>
    </submittedName>
</protein>
<evidence type="ECO:0000259" key="4">
    <source>
        <dbReference type="PROSITE" id="PS50943"/>
    </source>
</evidence>
<organism evidence="5 6">
    <name type="scientific">Paenibacillus filicis</name>
    <dbReference type="NCBI Taxonomy" id="669464"/>
    <lineage>
        <taxon>Bacteria</taxon>
        <taxon>Bacillati</taxon>
        <taxon>Bacillota</taxon>
        <taxon>Bacilli</taxon>
        <taxon>Bacillales</taxon>
        <taxon>Paenibacillaceae</taxon>
        <taxon>Paenibacillus</taxon>
    </lineage>
</organism>
<dbReference type="Pfam" id="PF01381">
    <property type="entry name" value="HTH_3"/>
    <property type="match status" value="1"/>
</dbReference>